<dbReference type="EMBL" id="PXYI01000007">
    <property type="protein sequence ID" value="PSJ38016.1"/>
    <property type="molecule type" value="Genomic_DNA"/>
</dbReference>
<dbReference type="InterPro" id="IPR000667">
    <property type="entry name" value="Peptidase_S13"/>
</dbReference>
<dbReference type="Pfam" id="PF02113">
    <property type="entry name" value="Peptidase_S13"/>
    <property type="match status" value="1"/>
</dbReference>
<keyword evidence="5" id="KW-0645">Protease</keyword>
<feature type="chain" id="PRO_5015157931" evidence="4">
    <location>
        <begin position="23"/>
        <end position="485"/>
    </location>
</feature>
<feature type="signal peptide" evidence="4">
    <location>
        <begin position="1"/>
        <end position="22"/>
    </location>
</feature>
<dbReference type="GO" id="GO:0000270">
    <property type="term" value="P:peptidoglycan metabolic process"/>
    <property type="evidence" value="ECO:0007669"/>
    <property type="project" value="TreeGrafter"/>
</dbReference>
<gene>
    <name evidence="5" type="primary">dacB</name>
    <name evidence="5" type="ORF">C7I55_20195</name>
</gene>
<dbReference type="Proteomes" id="UP000241167">
    <property type="component" value="Unassembled WGS sequence"/>
</dbReference>
<keyword evidence="2" id="KW-0378">Hydrolase</keyword>
<comment type="similarity">
    <text evidence="1">Belongs to the peptidase S13 family.</text>
</comment>
<dbReference type="Gene3D" id="3.40.710.10">
    <property type="entry name" value="DD-peptidase/beta-lactamase superfamily"/>
    <property type="match status" value="2"/>
</dbReference>
<sequence length="485" mass="51343">MRRVRPSVMLFLAIAVASPSLAGESLQQRIEARLAEAGPGPRFGLVVTGDDGRELIAINPDERFIPASNTKIFTTAAAFATLSDIEGPDRRGGASVRLEARGRGAPDLVLTGHGDARLSSAPDCVTNCLAILADAVAAKTRRVADIIGDDSLFPDQRWSPGMSWNNIVSRYGTGVSALTLDDNELEIRVTAGRAGSAPQVTHLPYYEVDNRARTVAAGPATLDVERMPGSRILRLSGTIAATAEPETLHVGIDDPAHFAAWRFRALLEARGVRVTGKVDVRHRPLGPGDDPKGRGGIAPVRPAEPEALARLTPPSITEDLVHINKVSQNLHAELMLRRIGLVNGTGSIADGVAAIGGMLERAGVPRSGWALSDGSGMSTYNRVAPRGMATLLRWIAVQHWGARWRATLPIGGVDGTLGRRFRGTALEGKVFAKTGTINATNALSGYLIAKSGRTLTFSAYANDVPEDVSGARPIDAALVLIAEEN</sequence>
<accession>A0A2P7QJA6</accession>
<reference evidence="5 6" key="1">
    <citation type="submission" date="2018-03" db="EMBL/GenBank/DDBJ databases">
        <title>The draft genome of Sphingosinicella sp. GL-C-18.</title>
        <authorList>
            <person name="Liu L."/>
            <person name="Li L."/>
            <person name="Liang L."/>
            <person name="Zhang X."/>
            <person name="Wang T."/>
        </authorList>
    </citation>
    <scope>NUCLEOTIDE SEQUENCE [LARGE SCALE GENOMIC DNA]</scope>
    <source>
        <strain evidence="5 6">GL-C-18</strain>
    </source>
</reference>
<dbReference type="OrthoDB" id="5372081at2"/>
<dbReference type="PANTHER" id="PTHR30023:SF0">
    <property type="entry name" value="PENICILLIN-SENSITIVE CARBOXYPEPTIDASE A"/>
    <property type="match status" value="1"/>
</dbReference>
<dbReference type="GO" id="GO:0004185">
    <property type="term" value="F:serine-type carboxypeptidase activity"/>
    <property type="evidence" value="ECO:0007669"/>
    <property type="project" value="InterPro"/>
</dbReference>
<evidence type="ECO:0000313" key="6">
    <source>
        <dbReference type="Proteomes" id="UP000241167"/>
    </source>
</evidence>
<keyword evidence="6" id="KW-1185">Reference proteome</keyword>
<dbReference type="GO" id="GO:0006508">
    <property type="term" value="P:proteolysis"/>
    <property type="evidence" value="ECO:0007669"/>
    <property type="project" value="InterPro"/>
</dbReference>
<feature type="region of interest" description="Disordered" evidence="3">
    <location>
        <begin position="281"/>
        <end position="300"/>
    </location>
</feature>
<name>A0A2P7QJA6_9SPHN</name>
<dbReference type="Gene3D" id="3.50.80.20">
    <property type="entry name" value="D-Ala-D-Ala carboxypeptidase C, peptidase S13"/>
    <property type="match status" value="1"/>
</dbReference>
<proteinExistence type="inferred from homology"/>
<dbReference type="SUPFAM" id="SSF56601">
    <property type="entry name" value="beta-lactamase/transpeptidase-like"/>
    <property type="match status" value="1"/>
</dbReference>
<organism evidence="5 6">
    <name type="scientific">Allosphingosinicella deserti</name>
    <dbReference type="NCBI Taxonomy" id="2116704"/>
    <lineage>
        <taxon>Bacteria</taxon>
        <taxon>Pseudomonadati</taxon>
        <taxon>Pseudomonadota</taxon>
        <taxon>Alphaproteobacteria</taxon>
        <taxon>Sphingomonadales</taxon>
        <taxon>Sphingomonadaceae</taxon>
        <taxon>Allosphingosinicella</taxon>
    </lineage>
</organism>
<comment type="caution">
    <text evidence="5">The sequence shown here is derived from an EMBL/GenBank/DDBJ whole genome shotgun (WGS) entry which is preliminary data.</text>
</comment>
<protein>
    <submittedName>
        <fullName evidence="5">D-alanyl-D-alanine carboxypeptidase/D-alanyl-D-alanine-endopeptidase</fullName>
    </submittedName>
</protein>
<evidence type="ECO:0000313" key="5">
    <source>
        <dbReference type="EMBL" id="PSJ38016.1"/>
    </source>
</evidence>
<evidence type="ECO:0000256" key="1">
    <source>
        <dbReference type="ARBA" id="ARBA00006096"/>
    </source>
</evidence>
<keyword evidence="4" id="KW-0732">Signal</keyword>
<dbReference type="NCBIfam" id="TIGR00666">
    <property type="entry name" value="PBP4"/>
    <property type="match status" value="1"/>
</dbReference>
<dbReference type="AlphaFoldDB" id="A0A2P7QJA6"/>
<dbReference type="InterPro" id="IPR012338">
    <property type="entry name" value="Beta-lactam/transpept-like"/>
</dbReference>
<dbReference type="PANTHER" id="PTHR30023">
    <property type="entry name" value="D-ALANYL-D-ALANINE CARBOXYPEPTIDASE"/>
    <property type="match status" value="1"/>
</dbReference>
<dbReference type="PRINTS" id="PR00922">
    <property type="entry name" value="DADACBPTASE3"/>
</dbReference>
<evidence type="ECO:0000256" key="4">
    <source>
        <dbReference type="SAM" id="SignalP"/>
    </source>
</evidence>
<evidence type="ECO:0000256" key="3">
    <source>
        <dbReference type="SAM" id="MobiDB-lite"/>
    </source>
</evidence>
<evidence type="ECO:0000256" key="2">
    <source>
        <dbReference type="ARBA" id="ARBA00022801"/>
    </source>
</evidence>
<keyword evidence="5" id="KW-0121">Carboxypeptidase</keyword>